<evidence type="ECO:0000259" key="7">
    <source>
        <dbReference type="SMART" id="SM00849"/>
    </source>
</evidence>
<keyword evidence="9" id="KW-1185">Reference proteome</keyword>
<evidence type="ECO:0000256" key="3">
    <source>
        <dbReference type="ARBA" id="ARBA00022692"/>
    </source>
</evidence>
<reference evidence="8 9" key="1">
    <citation type="submission" date="2009-01" db="EMBL/GenBank/DDBJ databases">
        <authorList>
            <person name="Fulton L."/>
            <person name="Clifton S."/>
            <person name="Fulton B."/>
            <person name="Xu J."/>
            <person name="Minx P."/>
            <person name="Pepin K.H."/>
            <person name="Johnson M."/>
            <person name="Bhonagiri V."/>
            <person name="Nash W.E."/>
            <person name="Mardis E.R."/>
            <person name="Wilson R.K."/>
        </authorList>
    </citation>
    <scope>NUCLEOTIDE SEQUENCE [LARGE SCALE GENOMIC DNA]</scope>
    <source>
        <strain evidence="9">DSM 10507 / JCM 14656 / S5a33</strain>
    </source>
</reference>
<accession>C0CK30</accession>
<dbReference type="eggNOG" id="COG0658">
    <property type="taxonomic scope" value="Bacteria"/>
</dbReference>
<dbReference type="eggNOG" id="COG2333">
    <property type="taxonomic scope" value="Bacteria"/>
</dbReference>
<feature type="domain" description="Metallo-beta-lactamase" evidence="7">
    <location>
        <begin position="471"/>
        <end position="673"/>
    </location>
</feature>
<feature type="transmembrane region" description="Helical" evidence="6">
    <location>
        <begin position="343"/>
        <end position="367"/>
    </location>
</feature>
<dbReference type="AlphaFoldDB" id="C0CK30"/>
<dbReference type="HOGENOM" id="CLU_010363_2_2_9"/>
<feature type="transmembrane region" description="Helical" evidence="6">
    <location>
        <begin position="407"/>
        <end position="423"/>
    </location>
</feature>
<dbReference type="CDD" id="cd07731">
    <property type="entry name" value="ComA-like_MBL-fold"/>
    <property type="match status" value="1"/>
</dbReference>
<dbReference type="NCBIfam" id="TIGR00361">
    <property type="entry name" value="ComEC_Rec2"/>
    <property type="match status" value="1"/>
</dbReference>
<name>C0CK30_BLAHS</name>
<dbReference type="InterPro" id="IPR004477">
    <property type="entry name" value="ComEC_N"/>
</dbReference>
<evidence type="ECO:0000256" key="6">
    <source>
        <dbReference type="SAM" id="Phobius"/>
    </source>
</evidence>
<feature type="transmembrane region" description="Helical" evidence="6">
    <location>
        <begin position="278"/>
        <end position="300"/>
    </location>
</feature>
<comment type="caution">
    <text evidence="8">The sequence shown here is derived from an EMBL/GenBank/DDBJ whole genome shotgun (WGS) entry which is preliminary data.</text>
</comment>
<dbReference type="InterPro" id="IPR036866">
    <property type="entry name" value="RibonucZ/Hydroxyglut_hydro"/>
</dbReference>
<dbReference type="PANTHER" id="PTHR30619">
    <property type="entry name" value="DNA INTERNALIZATION/COMPETENCE PROTEIN COMEC/REC2"/>
    <property type="match status" value="1"/>
</dbReference>
<feature type="transmembrane region" description="Helical" evidence="6">
    <location>
        <begin position="181"/>
        <end position="203"/>
    </location>
</feature>
<dbReference type="EMBL" id="ACBZ01000056">
    <property type="protein sequence ID" value="EEG49869.1"/>
    <property type="molecule type" value="Genomic_DNA"/>
</dbReference>
<dbReference type="NCBIfam" id="TIGR00360">
    <property type="entry name" value="ComEC_N-term"/>
    <property type="match status" value="1"/>
</dbReference>
<sequence>MLGIWAADLLGLSVFRERPLSAGLEKEVLGEQVVVQGILKERTEREENFSICLTHTFLIFHSKKIPINNLKIYMEELVALPLGTQAEIRGILKEIEGPSNPGEFDSKLYCETQGIYYQMSQGELLRYSRGYSRYQEAVSQVKERLIQCFQEIAGKHAGVFQAMILGDKSNLDESIKSQYQLAGIIHILAISGLHLSVLGSGLYRLMKRLGAGNGLAGVVSLMLILQYGVLTGESVATMRAVTMFLMGIGAKMLGRCYDLLTAMSMAAILILLECPACLYYSGFLLSFGAVLGLGWILPVLEAAFSGIRLLKPFLGAASVNLVMVPLLLYFFSEVSLLGLLLNLLVIPTVAAVLASGVGGALAGLIFLPLGKLLILPGRVLLELYDILGTLCCRLPFCSWVGGKPQLWQMTVYYGILILAVEGLRRVSREQVRRPALVRGLWVCTCLLSLNFLGWKDREGLRITCLDVGQGDAIVWEKEGGECYLMDGGSTSQSQCGIYQILPYVKSRGISRITAAFITHTDEDHYNGIAQILEAQIAHTTSVRIQKLILPAWKSRPKAYRDLEALAKKVGISVEYLKKGDVMVSGELRLRFLQPEQENDLEDINGGSLVAEMEYGNFRGMFTGDTGEEQELEILEELHPCTYLKVAHHGSKNSSCEEFLKRVKPKLSVVSVARNNLYHHPHPDTMERLRKWSSQIYMTKDKGAVMLWTDGDTVRAKGFQHKEG</sequence>
<organism evidence="8 9">
    <name type="scientific">Blautia hydrogenotrophica (strain DSM 10507 / JCM 14656 / S5a33)</name>
    <name type="common">Ruminococcus hydrogenotrophicus</name>
    <dbReference type="NCBI Taxonomy" id="476272"/>
    <lineage>
        <taxon>Bacteria</taxon>
        <taxon>Bacillati</taxon>
        <taxon>Bacillota</taxon>
        <taxon>Clostridia</taxon>
        <taxon>Lachnospirales</taxon>
        <taxon>Lachnospiraceae</taxon>
        <taxon>Blautia</taxon>
    </lineage>
</organism>
<protein>
    <recommendedName>
        <fullName evidence="7">Metallo-beta-lactamase domain-containing protein</fullName>
    </recommendedName>
</protein>
<dbReference type="SUPFAM" id="SSF56281">
    <property type="entry name" value="Metallo-hydrolase/oxidoreductase"/>
    <property type="match status" value="1"/>
</dbReference>
<keyword evidence="4 6" id="KW-1133">Transmembrane helix</keyword>
<gene>
    <name evidence="8" type="ORF">RUMHYD_01200</name>
</gene>
<dbReference type="InterPro" id="IPR025405">
    <property type="entry name" value="DUF4131"/>
</dbReference>
<dbReference type="Pfam" id="PF00753">
    <property type="entry name" value="Lactamase_B"/>
    <property type="match status" value="1"/>
</dbReference>
<dbReference type="GO" id="GO:0005886">
    <property type="term" value="C:plasma membrane"/>
    <property type="evidence" value="ECO:0007669"/>
    <property type="project" value="UniProtKB-SubCell"/>
</dbReference>
<keyword evidence="3 6" id="KW-0812">Transmembrane</keyword>
<dbReference type="InterPro" id="IPR001279">
    <property type="entry name" value="Metallo-B-lactamas"/>
</dbReference>
<feature type="transmembrane region" description="Helical" evidence="6">
    <location>
        <begin position="312"/>
        <end position="331"/>
    </location>
</feature>
<comment type="subcellular location">
    <subcellularLocation>
        <location evidence="1">Cell membrane</location>
        <topology evidence="1">Multi-pass membrane protein</topology>
    </subcellularLocation>
</comment>
<dbReference type="PANTHER" id="PTHR30619:SF1">
    <property type="entry name" value="RECOMBINATION PROTEIN 2"/>
    <property type="match status" value="1"/>
</dbReference>
<feature type="transmembrane region" description="Helical" evidence="6">
    <location>
        <begin position="435"/>
        <end position="454"/>
    </location>
</feature>
<dbReference type="GO" id="GO:0030420">
    <property type="term" value="P:establishment of competence for transformation"/>
    <property type="evidence" value="ECO:0007669"/>
    <property type="project" value="InterPro"/>
</dbReference>
<dbReference type="Pfam" id="PF03772">
    <property type="entry name" value="Competence"/>
    <property type="match status" value="1"/>
</dbReference>
<evidence type="ECO:0000313" key="9">
    <source>
        <dbReference type="Proteomes" id="UP000003100"/>
    </source>
</evidence>
<proteinExistence type="predicted"/>
<dbReference type="Proteomes" id="UP000003100">
    <property type="component" value="Unassembled WGS sequence"/>
</dbReference>
<dbReference type="InterPro" id="IPR035681">
    <property type="entry name" value="ComA-like_MBL"/>
</dbReference>
<feature type="transmembrane region" description="Helical" evidence="6">
    <location>
        <begin position="209"/>
        <end position="231"/>
    </location>
</feature>
<dbReference type="Gene3D" id="3.60.15.10">
    <property type="entry name" value="Ribonuclease Z/Hydroxyacylglutathione hydrolase-like"/>
    <property type="match status" value="1"/>
</dbReference>
<keyword evidence="5 6" id="KW-0472">Membrane</keyword>
<dbReference type="InterPro" id="IPR052159">
    <property type="entry name" value="Competence_DNA_uptake"/>
</dbReference>
<dbReference type="PATRIC" id="fig|476272.21.peg.2546"/>
<dbReference type="Pfam" id="PF13567">
    <property type="entry name" value="DUF4131"/>
    <property type="match status" value="1"/>
</dbReference>
<dbReference type="SMART" id="SM00849">
    <property type="entry name" value="Lactamase_B"/>
    <property type="match status" value="1"/>
</dbReference>
<evidence type="ECO:0000256" key="2">
    <source>
        <dbReference type="ARBA" id="ARBA00022475"/>
    </source>
</evidence>
<evidence type="ECO:0000256" key="5">
    <source>
        <dbReference type="ARBA" id="ARBA00023136"/>
    </source>
</evidence>
<keyword evidence="2" id="KW-1003">Cell membrane</keyword>
<evidence type="ECO:0000256" key="4">
    <source>
        <dbReference type="ARBA" id="ARBA00022989"/>
    </source>
</evidence>
<evidence type="ECO:0000256" key="1">
    <source>
        <dbReference type="ARBA" id="ARBA00004651"/>
    </source>
</evidence>
<evidence type="ECO:0000313" key="8">
    <source>
        <dbReference type="EMBL" id="EEG49869.1"/>
    </source>
</evidence>
<dbReference type="InterPro" id="IPR004797">
    <property type="entry name" value="Competence_ComEC/Rec2"/>
</dbReference>
<reference evidence="8 9" key="2">
    <citation type="submission" date="2009-02" db="EMBL/GenBank/DDBJ databases">
        <title>Draft genome sequence of Blautia hydrogenotrophica DSM 10507 (Ruminococcus hydrogenotrophicus DSM 10507).</title>
        <authorList>
            <person name="Sudarsanam P."/>
            <person name="Ley R."/>
            <person name="Guruge J."/>
            <person name="Turnbaugh P.J."/>
            <person name="Mahowald M."/>
            <person name="Liep D."/>
            <person name="Gordon J."/>
        </authorList>
    </citation>
    <scope>NUCLEOTIDE SEQUENCE [LARGE SCALE GENOMIC DNA]</scope>
    <source>
        <strain evidence="9">DSM 10507 / JCM 14656 / S5a33</strain>
    </source>
</reference>